<feature type="disulfide bond" evidence="8">
    <location>
        <begin position="47"/>
        <end position="59"/>
    </location>
</feature>
<dbReference type="Proteomes" id="UP000027002">
    <property type="component" value="Chromosome 3"/>
</dbReference>
<evidence type="ECO:0000313" key="14">
    <source>
        <dbReference type="Proteomes" id="UP000027002"/>
    </source>
</evidence>
<evidence type="ECO:0000313" key="13">
    <source>
        <dbReference type="EMBL" id="QUC19088.1"/>
    </source>
</evidence>
<evidence type="ECO:0000256" key="10">
    <source>
        <dbReference type="SAM" id="SignalP"/>
    </source>
</evidence>
<feature type="compositionally biased region" description="Low complexity" evidence="9">
    <location>
        <begin position="344"/>
        <end position="353"/>
    </location>
</feature>
<keyword evidence="6" id="KW-0119">Carbohydrate metabolism</keyword>
<keyword evidence="4 10" id="KW-0732">Signal</keyword>
<keyword evidence="5" id="KW-0378">Hydrolase</keyword>
<dbReference type="OrthoDB" id="407355at2759"/>
<feature type="chain" id="PRO_5034089343" description="Chitin deacetylase" evidence="10">
    <location>
        <begin position="23"/>
        <end position="415"/>
    </location>
</feature>
<dbReference type="GO" id="GO:0008061">
    <property type="term" value="F:chitin binding"/>
    <property type="evidence" value="ECO:0007669"/>
    <property type="project" value="UniProtKB-UniRule"/>
</dbReference>
<evidence type="ECO:0000259" key="12">
    <source>
        <dbReference type="PROSITE" id="PS51677"/>
    </source>
</evidence>
<evidence type="ECO:0000256" key="1">
    <source>
        <dbReference type="ARBA" id="ARBA00001941"/>
    </source>
</evidence>
<dbReference type="Gene3D" id="3.20.20.370">
    <property type="entry name" value="Glycoside hydrolase/deacetylase"/>
    <property type="match status" value="1"/>
</dbReference>
<comment type="caution">
    <text evidence="8">Lacks conserved residue(s) required for the propagation of feature annotation.</text>
</comment>
<feature type="signal peptide" evidence="10">
    <location>
        <begin position="1"/>
        <end position="22"/>
    </location>
</feature>
<evidence type="ECO:0000256" key="4">
    <source>
        <dbReference type="ARBA" id="ARBA00022729"/>
    </source>
</evidence>
<evidence type="ECO:0000256" key="6">
    <source>
        <dbReference type="ARBA" id="ARBA00023277"/>
    </source>
</evidence>
<feature type="domain" description="Chitin-binding type-1" evidence="11">
    <location>
        <begin position="37"/>
        <end position="81"/>
    </location>
</feature>
<dbReference type="KEGG" id="uvi:66064107"/>
<dbReference type="InterPro" id="IPR011330">
    <property type="entry name" value="Glyco_hydro/deAcase_b/a-brl"/>
</dbReference>
<dbReference type="CDD" id="cd10951">
    <property type="entry name" value="CE4_ClCDA_like"/>
    <property type="match status" value="1"/>
</dbReference>
<dbReference type="GO" id="GO:0016810">
    <property type="term" value="F:hydrolase activity, acting on carbon-nitrogen (but not peptide) bonds"/>
    <property type="evidence" value="ECO:0007669"/>
    <property type="project" value="InterPro"/>
</dbReference>
<dbReference type="PROSITE" id="PS51677">
    <property type="entry name" value="NODB"/>
    <property type="match status" value="1"/>
</dbReference>
<dbReference type="SUPFAM" id="SSF57016">
    <property type="entry name" value="Plant lectins/antimicrobial peptides"/>
    <property type="match status" value="1"/>
</dbReference>
<evidence type="ECO:0000256" key="5">
    <source>
        <dbReference type="ARBA" id="ARBA00022801"/>
    </source>
</evidence>
<dbReference type="EMBL" id="CP072755">
    <property type="protein sequence ID" value="QUC19088.1"/>
    <property type="molecule type" value="Genomic_DNA"/>
</dbReference>
<dbReference type="InterPro" id="IPR001002">
    <property type="entry name" value="Chitin-bd_1"/>
</dbReference>
<evidence type="ECO:0000256" key="9">
    <source>
        <dbReference type="SAM" id="MobiDB-lite"/>
    </source>
</evidence>
<evidence type="ECO:0000259" key="11">
    <source>
        <dbReference type="PROSITE" id="PS50941"/>
    </source>
</evidence>
<evidence type="ECO:0000256" key="8">
    <source>
        <dbReference type="PROSITE-ProRule" id="PRU00261"/>
    </source>
</evidence>
<keyword evidence="2 8" id="KW-0147">Chitin-binding</keyword>
<evidence type="ECO:0008006" key="15">
    <source>
        <dbReference type="Google" id="ProtNLM"/>
    </source>
</evidence>
<protein>
    <recommendedName>
        <fullName evidence="15">Chitin deacetylase</fullName>
    </recommendedName>
</protein>
<feature type="disulfide bond" evidence="8">
    <location>
        <begin position="52"/>
        <end position="66"/>
    </location>
</feature>
<name>A0A8E5HPN1_USTVR</name>
<accession>A0A8E5HPN1</accession>
<dbReference type="SUPFAM" id="SSF88713">
    <property type="entry name" value="Glycoside hydrolase/deacetylase"/>
    <property type="match status" value="1"/>
</dbReference>
<dbReference type="InterPro" id="IPR002509">
    <property type="entry name" value="NODB_dom"/>
</dbReference>
<dbReference type="Pfam" id="PF01522">
    <property type="entry name" value="Polysacc_deac_1"/>
    <property type="match status" value="1"/>
</dbReference>
<dbReference type="CDD" id="cd00035">
    <property type="entry name" value="ChtBD1"/>
    <property type="match status" value="1"/>
</dbReference>
<proteinExistence type="predicted"/>
<dbReference type="PANTHER" id="PTHR46471:SF2">
    <property type="entry name" value="CHITIN DEACETYLASE-RELATED"/>
    <property type="match status" value="1"/>
</dbReference>
<dbReference type="GO" id="GO:0005975">
    <property type="term" value="P:carbohydrate metabolic process"/>
    <property type="evidence" value="ECO:0007669"/>
    <property type="project" value="InterPro"/>
</dbReference>
<dbReference type="PROSITE" id="PS00026">
    <property type="entry name" value="CHIT_BIND_I_1"/>
    <property type="match status" value="1"/>
</dbReference>
<sequence>MLGWWRLSVAAALGAEAVAAAASHVPLAVTLVMFRRQSVCGPGEGSCDAGSCCSESGYCGSTVEYCGGSQCQLDYSHTCDTLVPPAGGDTGDILRPRAGNVPYGGPLITSCKAPGMVALSFDDGPYTYTNELLDQLQSTGVKATFFVTGNNLGKGPIDDPSTAWPGILRRMYREGHQIASHSWTHRDLNQINDTVRRAELVYNEMALRNIFGFVPTYFRPPFLECNAVSGCQDVLGRLAYHSISANLDTKDYMYDDAALIQRAKDRFSQGLSANAAEASYIVLAHDSHEQTVRNLTSFMIEVAEKRGYKLVTVGECLGDARENWYRPAAGGNSYSSRSCRDRTQTQTQKQTQTPTSAWPRTTSRVSVSVEGRCGGRRGHTCAGSVFGSCCSHFGYWYAWSNPKLTIEQRRECFVV</sequence>
<dbReference type="InterPro" id="IPR036861">
    <property type="entry name" value="Endochitinase-like_sf"/>
</dbReference>
<keyword evidence="3" id="KW-0479">Metal-binding</keyword>
<dbReference type="GeneID" id="66064107"/>
<comment type="cofactor">
    <cofactor evidence="1">
        <name>Co(2+)</name>
        <dbReference type="ChEBI" id="CHEBI:48828"/>
    </cofactor>
</comment>
<gene>
    <name evidence="13" type="ORF">UV8b_03329</name>
</gene>
<keyword evidence="7" id="KW-0170">Cobalt</keyword>
<feature type="domain" description="NodB homology" evidence="12">
    <location>
        <begin position="115"/>
        <end position="311"/>
    </location>
</feature>
<dbReference type="Gene3D" id="3.30.60.10">
    <property type="entry name" value="Endochitinase-like"/>
    <property type="match status" value="1"/>
</dbReference>
<organism evidence="13 14">
    <name type="scientific">Ustilaginoidea virens</name>
    <name type="common">Rice false smut fungus</name>
    <name type="synonym">Villosiclava virens</name>
    <dbReference type="NCBI Taxonomy" id="1159556"/>
    <lineage>
        <taxon>Eukaryota</taxon>
        <taxon>Fungi</taxon>
        <taxon>Dikarya</taxon>
        <taxon>Ascomycota</taxon>
        <taxon>Pezizomycotina</taxon>
        <taxon>Sordariomycetes</taxon>
        <taxon>Hypocreomycetidae</taxon>
        <taxon>Hypocreales</taxon>
        <taxon>Clavicipitaceae</taxon>
        <taxon>Ustilaginoidea</taxon>
    </lineage>
</organism>
<dbReference type="AlphaFoldDB" id="A0A8E5HPN1"/>
<evidence type="ECO:0000256" key="3">
    <source>
        <dbReference type="ARBA" id="ARBA00022723"/>
    </source>
</evidence>
<dbReference type="SMART" id="SM00270">
    <property type="entry name" value="ChtBD1"/>
    <property type="match status" value="1"/>
</dbReference>
<dbReference type="PANTHER" id="PTHR46471">
    <property type="entry name" value="CHITIN DEACETYLASE"/>
    <property type="match status" value="1"/>
</dbReference>
<keyword evidence="14" id="KW-1185">Reference proteome</keyword>
<dbReference type="GO" id="GO:0046872">
    <property type="term" value="F:metal ion binding"/>
    <property type="evidence" value="ECO:0007669"/>
    <property type="project" value="UniProtKB-KW"/>
</dbReference>
<dbReference type="InterPro" id="IPR018371">
    <property type="entry name" value="Chitin-binding_1_CS"/>
</dbReference>
<reference evidence="13" key="1">
    <citation type="submission" date="2020-03" db="EMBL/GenBank/DDBJ databases">
        <title>A mixture of massive structural variations and highly conserved coding sequences in Ustilaginoidea virens genome.</title>
        <authorList>
            <person name="Zhang K."/>
            <person name="Zhao Z."/>
            <person name="Zhang Z."/>
            <person name="Li Y."/>
            <person name="Hsiang T."/>
            <person name="Sun W."/>
        </authorList>
    </citation>
    <scope>NUCLEOTIDE SEQUENCE</scope>
    <source>
        <strain evidence="13">UV-8b</strain>
    </source>
</reference>
<feature type="region of interest" description="Disordered" evidence="9">
    <location>
        <begin position="330"/>
        <end position="361"/>
    </location>
</feature>
<evidence type="ECO:0000256" key="2">
    <source>
        <dbReference type="ARBA" id="ARBA00022669"/>
    </source>
</evidence>
<dbReference type="PROSITE" id="PS50941">
    <property type="entry name" value="CHIT_BIND_I_2"/>
    <property type="match status" value="1"/>
</dbReference>
<keyword evidence="8" id="KW-1015">Disulfide bond</keyword>
<evidence type="ECO:0000256" key="7">
    <source>
        <dbReference type="ARBA" id="ARBA00023285"/>
    </source>
</evidence>
<dbReference type="RefSeq" id="XP_042996761.1">
    <property type="nucleotide sequence ID" value="XM_043140827.1"/>
</dbReference>